<proteinExistence type="predicted"/>
<organism evidence="1 2">
    <name type="scientific">Epilithonimonas xixisoli</name>
    <dbReference type="NCBI Taxonomy" id="1476462"/>
    <lineage>
        <taxon>Bacteria</taxon>
        <taxon>Pseudomonadati</taxon>
        <taxon>Bacteroidota</taxon>
        <taxon>Flavobacteriia</taxon>
        <taxon>Flavobacteriales</taxon>
        <taxon>Weeksellaceae</taxon>
        <taxon>Chryseobacterium group</taxon>
        <taxon>Epilithonimonas</taxon>
    </lineage>
</organism>
<name>A0A4R8I9J1_9FLAO</name>
<sequence>MKTKLLLLLVLWIGVVWGQESQEEIIVTARKMGFVAYLTQLKTISEVQMSELVNNPQYTLQTDKAKDINLNYNLLKINVDILINQLCADLSEKNSLRVYKLINKNIKKDFKLPKKYSYYEDCVKNIKKLSGSLAFKDYSSKSGASLADWASVGTLILDVVKINGENNQKKVDKITTIFCQLRLKDINELKKK</sequence>
<keyword evidence="2" id="KW-1185">Reference proteome</keyword>
<gene>
    <name evidence="1" type="ORF">B0I22_3402</name>
</gene>
<comment type="caution">
    <text evidence="1">The sequence shown here is derived from an EMBL/GenBank/DDBJ whole genome shotgun (WGS) entry which is preliminary data.</text>
</comment>
<dbReference type="RefSeq" id="WP_133946521.1">
    <property type="nucleotide sequence ID" value="NZ_SOEO01000003.1"/>
</dbReference>
<protein>
    <submittedName>
        <fullName evidence="1">Uncharacterized protein</fullName>
    </submittedName>
</protein>
<dbReference type="EMBL" id="SOEO01000003">
    <property type="protein sequence ID" value="TDX83322.1"/>
    <property type="molecule type" value="Genomic_DNA"/>
</dbReference>
<accession>A0A4R8I9J1</accession>
<evidence type="ECO:0000313" key="2">
    <source>
        <dbReference type="Proteomes" id="UP000295313"/>
    </source>
</evidence>
<reference evidence="1 2" key="1">
    <citation type="submission" date="2019-03" db="EMBL/GenBank/DDBJ databases">
        <title>Genomic Encyclopedia of Type Strains, Phase III (KMG-III): the genomes of soil and plant-associated and newly described type strains.</title>
        <authorList>
            <person name="Whitman W."/>
        </authorList>
    </citation>
    <scope>NUCLEOTIDE SEQUENCE [LARGE SCALE GENOMIC DNA]</scope>
    <source>
        <strain evidence="1 2">CGMCC 1.12802</strain>
    </source>
</reference>
<dbReference type="AlphaFoldDB" id="A0A4R8I9J1"/>
<evidence type="ECO:0000313" key="1">
    <source>
        <dbReference type="EMBL" id="TDX83322.1"/>
    </source>
</evidence>
<dbReference type="Proteomes" id="UP000295313">
    <property type="component" value="Unassembled WGS sequence"/>
</dbReference>
<dbReference type="OrthoDB" id="9852189at2"/>